<dbReference type="Proteomes" id="UP000242474">
    <property type="component" value="Unassembled WGS sequence"/>
</dbReference>
<feature type="domain" description="Peptidase M16 N-terminal" evidence="8">
    <location>
        <begin position="63"/>
        <end position="185"/>
    </location>
</feature>
<accession>A0A2G5B3P2</accession>
<name>A0A2G5B3P2_COERN</name>
<keyword evidence="7" id="KW-0482">Metalloprotease</keyword>
<dbReference type="FunFam" id="3.30.830.10:FF:000005">
    <property type="entry name" value="nardilysin isoform X1"/>
    <property type="match status" value="1"/>
</dbReference>
<gene>
    <name evidence="12" type="ORF">COEREDRAFT_83334</name>
</gene>
<evidence type="ECO:0000313" key="13">
    <source>
        <dbReference type="Proteomes" id="UP000242474"/>
    </source>
</evidence>
<proteinExistence type="inferred from homology"/>
<sequence>MCASGSQEFVEEYPPAHPADWLSSFSIRYTNKMNRYYKFTGSLVLPSDNLRQYCLLRLPNGMRVLCISDPTVKQSAASLAVNIGSCADPPELQGLAHAVEHLVFMGTVKYPSERNFEAYLTEHSGHTNATTSSLMTHYRFAVNNKGLAGALDRFAQFFIAPLITEDCVSRELHAVESEFRSDVQKDLKRRVRIAQTTCSSNHPYSRFHGGNNASLQGAASRLGLNLREEMVDFFVDNYSADIMNLVVVGGTQDGADLEQLVEWSVNIFSEVPSRGDPRVDFLDHPLSDQKLGTVVRYQTIGDLYTIVISFALPQVNHLYDSNPLRYVESLLSHGGSGSLISCLKQRGWATTMTTDRSAWNSDRSCIFNIMIHATPNGFTHYKDIVTLVFGYLRIAQQEGVHQWYYEEVQKLAHLQFFHGEPAYSLTTAVNLSRQMCNSYLRPEHTVSGPQLLYNYDPKIIETTLSLFNPSRYRLILGARDFPGFEQLSNVETYFKIPYREDMLPHNLTAGIQQYLALSDLTSDLHFPLSNRFLPENLEWDVIPDVNKTPQLATVAPISITSLCIAKTDDPLSAPELLLHNDMYELWTKRFKSGKLERASIEMYIESTCIGVSPQAQVYADLLKLTLCDAISEELAVAMQAGFKYNILISGHRLCIKVSGHQEKLPLLLHSIVRGLRALVVDQDKFEHYLNRIRRSLVTIGLEPPNMQALLQQFYLKAVPRWHYLDWKQELDKVTSNGLQCFVTKLFDRLRVAMLIVGTFTDTEAIKIMQQVLDILNPRAAIPITFRLHTRALDIAPNTYLQRLVLDNEVNTENAVNYAIYAGKNVHFIDSYNNRCRDRAILNLITHVMSIPFFDQLRTQEQLGYMVHCSWQATVDSYSRFSRKAGILTFAVQGNSNPEYVCLRIESFLHQFRTRLAEMSNKELAANITACIIANQELPIKVASVAKHAWRMILDNSYDFDHVRNINLQLGRLTMDDVLEFWDTFISPTSTSTQATRVIVQVWSASLARIAPSMTTANVMEDYSLPVITIHLCLVQIGVNFVELADVDRILSHTRKSTSTLSTTDVYKCQQQLCTLYKLRATEQALDNKSIERVCNQLIDKSNHVYIALRMALEAGPTTSSLLTCRKAKPFSDPSFANMEMRRTYPGAWLFDSHHLFKHVQGLCAPVAPTHGLKPKYACIPTSQI</sequence>
<dbReference type="InterPro" id="IPR011765">
    <property type="entry name" value="Pept_M16_N"/>
</dbReference>
<dbReference type="InterPro" id="IPR032632">
    <property type="entry name" value="Peptidase_M16_M"/>
</dbReference>
<feature type="domain" description="Coenzyme PQQ synthesis protein F-like C-terminal lobe" evidence="11">
    <location>
        <begin position="843"/>
        <end position="949"/>
    </location>
</feature>
<comment type="similarity">
    <text evidence="2">Belongs to the peptidase M16 family.</text>
</comment>
<evidence type="ECO:0000259" key="8">
    <source>
        <dbReference type="Pfam" id="PF00675"/>
    </source>
</evidence>
<keyword evidence="4" id="KW-0479">Metal-binding</keyword>
<dbReference type="InterPro" id="IPR033138">
    <property type="entry name" value="Cu_oxidase_CS"/>
</dbReference>
<dbReference type="PROSITE" id="PS00079">
    <property type="entry name" value="MULTICOPPER_OXIDASE1"/>
    <property type="match status" value="1"/>
</dbReference>
<feature type="domain" description="Peptidase M16 C-terminal" evidence="9">
    <location>
        <begin position="227"/>
        <end position="410"/>
    </location>
</feature>
<evidence type="ECO:0000259" key="10">
    <source>
        <dbReference type="Pfam" id="PF16187"/>
    </source>
</evidence>
<dbReference type="PANTHER" id="PTHR43690">
    <property type="entry name" value="NARDILYSIN"/>
    <property type="match status" value="1"/>
</dbReference>
<evidence type="ECO:0000256" key="5">
    <source>
        <dbReference type="ARBA" id="ARBA00022801"/>
    </source>
</evidence>
<evidence type="ECO:0000256" key="6">
    <source>
        <dbReference type="ARBA" id="ARBA00022833"/>
    </source>
</evidence>
<evidence type="ECO:0000256" key="7">
    <source>
        <dbReference type="ARBA" id="ARBA00023049"/>
    </source>
</evidence>
<dbReference type="Pfam" id="PF05193">
    <property type="entry name" value="Peptidase_M16_C"/>
    <property type="match status" value="1"/>
</dbReference>
<dbReference type="InterPro" id="IPR050626">
    <property type="entry name" value="Peptidase_M16"/>
</dbReference>
<protein>
    <recommendedName>
        <fullName evidence="14">LuxS/MPP-like metallohydrolase</fullName>
    </recommendedName>
</protein>
<evidence type="ECO:0000256" key="1">
    <source>
        <dbReference type="ARBA" id="ARBA00001947"/>
    </source>
</evidence>
<dbReference type="STRING" id="763665.A0A2G5B3P2"/>
<evidence type="ECO:0008006" key="14">
    <source>
        <dbReference type="Google" id="ProtNLM"/>
    </source>
</evidence>
<dbReference type="InterPro" id="IPR011249">
    <property type="entry name" value="Metalloenz_LuxS/M16"/>
</dbReference>
<dbReference type="Pfam" id="PF00675">
    <property type="entry name" value="Peptidase_M16"/>
    <property type="match status" value="1"/>
</dbReference>
<keyword evidence="13" id="KW-1185">Reference proteome</keyword>
<dbReference type="GO" id="GO:0046872">
    <property type="term" value="F:metal ion binding"/>
    <property type="evidence" value="ECO:0007669"/>
    <property type="project" value="UniProtKB-KW"/>
</dbReference>
<dbReference type="InterPro" id="IPR054734">
    <property type="entry name" value="PqqF-like_C_4"/>
</dbReference>
<dbReference type="EMBL" id="KZ303529">
    <property type="protein sequence ID" value="PIA13626.1"/>
    <property type="molecule type" value="Genomic_DNA"/>
</dbReference>
<dbReference type="PANTHER" id="PTHR43690:SF18">
    <property type="entry name" value="INSULIN-DEGRADING ENZYME-RELATED"/>
    <property type="match status" value="1"/>
</dbReference>
<dbReference type="Pfam" id="PF16187">
    <property type="entry name" value="Peptidase_M16_M"/>
    <property type="match status" value="1"/>
</dbReference>
<dbReference type="OrthoDB" id="952271at2759"/>
<feature type="domain" description="Peptidase M16 middle/third" evidence="10">
    <location>
        <begin position="424"/>
        <end position="722"/>
    </location>
</feature>
<evidence type="ECO:0000259" key="9">
    <source>
        <dbReference type="Pfam" id="PF05193"/>
    </source>
</evidence>
<dbReference type="InterPro" id="IPR007863">
    <property type="entry name" value="Peptidase_M16_C"/>
</dbReference>
<dbReference type="Pfam" id="PF22456">
    <property type="entry name" value="PqqF-like_C_4"/>
    <property type="match status" value="1"/>
</dbReference>
<dbReference type="AlphaFoldDB" id="A0A2G5B3P2"/>
<dbReference type="GO" id="GO:0004222">
    <property type="term" value="F:metalloendopeptidase activity"/>
    <property type="evidence" value="ECO:0007669"/>
    <property type="project" value="UniProtKB-ARBA"/>
</dbReference>
<keyword evidence="3" id="KW-0645">Protease</keyword>
<dbReference type="FunFam" id="3.30.830.10:FF:000012">
    <property type="entry name" value="Protease 3"/>
    <property type="match status" value="1"/>
</dbReference>
<reference evidence="12 13" key="1">
    <citation type="journal article" date="2015" name="Genome Biol. Evol.">
        <title>Phylogenomic analyses indicate that early fungi evolved digesting cell walls of algal ancestors of land plants.</title>
        <authorList>
            <person name="Chang Y."/>
            <person name="Wang S."/>
            <person name="Sekimoto S."/>
            <person name="Aerts A.L."/>
            <person name="Choi C."/>
            <person name="Clum A."/>
            <person name="LaButti K.M."/>
            <person name="Lindquist E.A."/>
            <person name="Yee Ngan C."/>
            <person name="Ohm R.A."/>
            <person name="Salamov A.A."/>
            <person name="Grigoriev I.V."/>
            <person name="Spatafora J.W."/>
            <person name="Berbee M.L."/>
        </authorList>
    </citation>
    <scope>NUCLEOTIDE SEQUENCE [LARGE SCALE GENOMIC DNA]</scope>
    <source>
        <strain evidence="12 13">NRRL 1564</strain>
    </source>
</reference>
<keyword evidence="5" id="KW-0378">Hydrolase</keyword>
<evidence type="ECO:0000256" key="4">
    <source>
        <dbReference type="ARBA" id="ARBA00022723"/>
    </source>
</evidence>
<comment type="cofactor">
    <cofactor evidence="1">
        <name>Zn(2+)</name>
        <dbReference type="ChEBI" id="CHEBI:29105"/>
    </cofactor>
</comment>
<organism evidence="12 13">
    <name type="scientific">Coemansia reversa (strain ATCC 12441 / NRRL 1564)</name>
    <dbReference type="NCBI Taxonomy" id="763665"/>
    <lineage>
        <taxon>Eukaryota</taxon>
        <taxon>Fungi</taxon>
        <taxon>Fungi incertae sedis</taxon>
        <taxon>Zoopagomycota</taxon>
        <taxon>Kickxellomycotina</taxon>
        <taxon>Kickxellomycetes</taxon>
        <taxon>Kickxellales</taxon>
        <taxon>Kickxellaceae</taxon>
        <taxon>Coemansia</taxon>
    </lineage>
</organism>
<evidence type="ECO:0000313" key="12">
    <source>
        <dbReference type="EMBL" id="PIA13626.1"/>
    </source>
</evidence>
<dbReference type="GO" id="GO:0006508">
    <property type="term" value="P:proteolysis"/>
    <property type="evidence" value="ECO:0007669"/>
    <property type="project" value="UniProtKB-KW"/>
</dbReference>
<evidence type="ECO:0000259" key="11">
    <source>
        <dbReference type="Pfam" id="PF22456"/>
    </source>
</evidence>
<dbReference type="Gene3D" id="3.30.830.10">
    <property type="entry name" value="Metalloenzyme, LuxS/M16 peptidase-like"/>
    <property type="match status" value="4"/>
</dbReference>
<keyword evidence="6" id="KW-0862">Zinc</keyword>
<evidence type="ECO:0000256" key="3">
    <source>
        <dbReference type="ARBA" id="ARBA00022670"/>
    </source>
</evidence>
<evidence type="ECO:0000256" key="2">
    <source>
        <dbReference type="ARBA" id="ARBA00007261"/>
    </source>
</evidence>
<dbReference type="SUPFAM" id="SSF63411">
    <property type="entry name" value="LuxS/MPP-like metallohydrolase"/>
    <property type="match status" value="4"/>
</dbReference>